<feature type="transmembrane region" description="Helical" evidence="5">
    <location>
        <begin position="308"/>
        <end position="331"/>
    </location>
</feature>
<proteinExistence type="predicted"/>
<protein>
    <submittedName>
        <fullName evidence="7">VWA domain-containing protein</fullName>
    </submittedName>
</protein>
<evidence type="ECO:0000259" key="6">
    <source>
        <dbReference type="PROSITE" id="PS50234"/>
    </source>
</evidence>
<dbReference type="InterPro" id="IPR036465">
    <property type="entry name" value="vWFA_dom_sf"/>
</dbReference>
<keyword evidence="8" id="KW-1185">Reference proteome</keyword>
<reference evidence="7 8" key="1">
    <citation type="submission" date="2019-09" db="EMBL/GenBank/DDBJ databases">
        <title>Genome sequence and assembly of Taibaiella sp.</title>
        <authorList>
            <person name="Chhetri G."/>
        </authorList>
    </citation>
    <scope>NUCLEOTIDE SEQUENCE [LARGE SCALE GENOMIC DNA]</scope>
    <source>
        <strain evidence="7 8">KVB11</strain>
    </source>
</reference>
<dbReference type="PANTHER" id="PTHR22550:SF5">
    <property type="entry name" value="LEUCINE ZIPPER PROTEIN 4"/>
    <property type="match status" value="1"/>
</dbReference>
<name>A0A5M6CCL9_9BACT</name>
<gene>
    <name evidence="7" type="ORF">F0919_16325</name>
</gene>
<dbReference type="InterPro" id="IPR002035">
    <property type="entry name" value="VWF_A"/>
</dbReference>
<feature type="transmembrane region" description="Helical" evidence="5">
    <location>
        <begin position="12"/>
        <end position="31"/>
    </location>
</feature>
<feature type="domain" description="VWFA" evidence="6">
    <location>
        <begin position="97"/>
        <end position="289"/>
    </location>
</feature>
<dbReference type="Gene3D" id="3.40.50.410">
    <property type="entry name" value="von Willebrand factor, type A domain"/>
    <property type="match status" value="1"/>
</dbReference>
<accession>A0A5M6CCL9</accession>
<keyword evidence="4 5" id="KW-0472">Membrane</keyword>
<dbReference type="Pfam" id="PF00092">
    <property type="entry name" value="VWA"/>
    <property type="match status" value="1"/>
</dbReference>
<dbReference type="SUPFAM" id="SSF53300">
    <property type="entry name" value="vWA-like"/>
    <property type="match status" value="1"/>
</dbReference>
<dbReference type="SMART" id="SM00327">
    <property type="entry name" value="VWA"/>
    <property type="match status" value="1"/>
</dbReference>
<dbReference type="EMBL" id="VWSH01000004">
    <property type="protein sequence ID" value="KAA5532743.1"/>
    <property type="molecule type" value="Genomic_DNA"/>
</dbReference>
<evidence type="ECO:0000256" key="2">
    <source>
        <dbReference type="ARBA" id="ARBA00022692"/>
    </source>
</evidence>
<dbReference type="Proteomes" id="UP000323632">
    <property type="component" value="Unassembled WGS sequence"/>
</dbReference>
<evidence type="ECO:0000256" key="1">
    <source>
        <dbReference type="ARBA" id="ARBA00022475"/>
    </source>
</evidence>
<organism evidence="7 8">
    <name type="scientific">Taibaiella lutea</name>
    <dbReference type="NCBI Taxonomy" id="2608001"/>
    <lineage>
        <taxon>Bacteria</taxon>
        <taxon>Pseudomonadati</taxon>
        <taxon>Bacteroidota</taxon>
        <taxon>Chitinophagia</taxon>
        <taxon>Chitinophagales</taxon>
        <taxon>Chitinophagaceae</taxon>
        <taxon>Taibaiella</taxon>
    </lineage>
</organism>
<evidence type="ECO:0000256" key="4">
    <source>
        <dbReference type="ARBA" id="ARBA00023136"/>
    </source>
</evidence>
<keyword evidence="1" id="KW-1003">Cell membrane</keyword>
<dbReference type="CDD" id="cd01467">
    <property type="entry name" value="vWA_BatA_type"/>
    <property type="match status" value="1"/>
</dbReference>
<sequence length="335" mass="37439">MKFLERYHILLAQPYFLLLLLLLPLILWYFYREQKQRSVVFRISTTEGIKGIGKSWKVKWRPLLNVLRSIAFIAFVIALARPQKTNVSESIDSEGIDIVLSMDISGSMLAEDFKPNRLDAAKDNAIKFVDARATDRIGLVIFSGESFTQCPITIDHNVLKEQITAVKSGMLQDGTAIGDGLATAVNRLRDSKGKSKVIILMTDGINNLGKVGPELALEIAKAYHIKVYTIGIGTIGQALMPIPTPFGEKKEMVPVQIDEPLLKKIANETGGQYFRATGNSKLESIYQSIDKLEKTSVQVNAYKHYAELFFWFAFTGVVALVLEILLSLTVFRRLP</sequence>
<dbReference type="InterPro" id="IPR050768">
    <property type="entry name" value="UPF0353/GerABKA_families"/>
</dbReference>
<keyword evidence="3 5" id="KW-1133">Transmembrane helix</keyword>
<comment type="caution">
    <text evidence="7">The sequence shown here is derived from an EMBL/GenBank/DDBJ whole genome shotgun (WGS) entry which is preliminary data.</text>
</comment>
<keyword evidence="2 5" id="KW-0812">Transmembrane</keyword>
<evidence type="ECO:0000256" key="5">
    <source>
        <dbReference type="SAM" id="Phobius"/>
    </source>
</evidence>
<dbReference type="AlphaFoldDB" id="A0A5M6CCL9"/>
<dbReference type="InterPro" id="IPR024163">
    <property type="entry name" value="Aerotolerance_reg_N"/>
</dbReference>
<dbReference type="PROSITE" id="PS50234">
    <property type="entry name" value="VWFA"/>
    <property type="match status" value="1"/>
</dbReference>
<dbReference type="PANTHER" id="PTHR22550">
    <property type="entry name" value="SPORE GERMINATION PROTEIN"/>
    <property type="match status" value="1"/>
</dbReference>
<evidence type="ECO:0000256" key="3">
    <source>
        <dbReference type="ARBA" id="ARBA00022989"/>
    </source>
</evidence>
<dbReference type="InterPro" id="IPR033881">
    <property type="entry name" value="vWA_BatA_type"/>
</dbReference>
<dbReference type="Pfam" id="PF07584">
    <property type="entry name" value="BatA"/>
    <property type="match status" value="1"/>
</dbReference>
<evidence type="ECO:0000313" key="7">
    <source>
        <dbReference type="EMBL" id="KAA5532743.1"/>
    </source>
</evidence>
<evidence type="ECO:0000313" key="8">
    <source>
        <dbReference type="Proteomes" id="UP000323632"/>
    </source>
</evidence>